<dbReference type="HOGENOM" id="CLU_3125929_0_0_1"/>
<proteinExistence type="predicted"/>
<dbReference type="GeneID" id="5490758"/>
<dbReference type="Proteomes" id="UP000001312">
    <property type="component" value="Unassembled WGS sequence"/>
</dbReference>
<organism evidence="2 3">
    <name type="scientific">Sclerotinia sclerotiorum (strain ATCC 18683 / 1980 / Ss-1)</name>
    <name type="common">White mold</name>
    <name type="synonym">Whetzelinia sclerotiorum</name>
    <dbReference type="NCBI Taxonomy" id="665079"/>
    <lineage>
        <taxon>Eukaryota</taxon>
        <taxon>Fungi</taxon>
        <taxon>Dikarya</taxon>
        <taxon>Ascomycota</taxon>
        <taxon>Pezizomycotina</taxon>
        <taxon>Leotiomycetes</taxon>
        <taxon>Helotiales</taxon>
        <taxon>Sclerotiniaceae</taxon>
        <taxon>Sclerotinia</taxon>
    </lineage>
</organism>
<gene>
    <name evidence="2" type="ORF">SS1G_04220</name>
</gene>
<evidence type="ECO:0000313" key="2">
    <source>
        <dbReference type="EMBL" id="EDO01745.1"/>
    </source>
</evidence>
<feature type="compositionally biased region" description="Basic and acidic residues" evidence="1">
    <location>
        <begin position="1"/>
        <end position="11"/>
    </location>
</feature>
<feature type="region of interest" description="Disordered" evidence="1">
    <location>
        <begin position="1"/>
        <end position="21"/>
    </location>
</feature>
<evidence type="ECO:0000256" key="1">
    <source>
        <dbReference type="SAM" id="MobiDB-lite"/>
    </source>
</evidence>
<dbReference type="KEGG" id="ssl:SS1G_04220"/>
<dbReference type="EMBL" id="CH476625">
    <property type="protein sequence ID" value="EDO01745.1"/>
    <property type="molecule type" value="Genomic_DNA"/>
</dbReference>
<accession>A7EFX9</accession>
<protein>
    <submittedName>
        <fullName evidence="2">Uncharacterized protein</fullName>
    </submittedName>
</protein>
<sequence>MQAVSKEKKEQSSTGKELPYSTRQMQAAVELSWTAVSPSKVTLPGLLTVD</sequence>
<reference evidence="3" key="1">
    <citation type="journal article" date="2011" name="PLoS Genet.">
        <title>Genomic analysis of the necrotrophic fungal pathogens Sclerotinia sclerotiorum and Botrytis cinerea.</title>
        <authorList>
            <person name="Amselem J."/>
            <person name="Cuomo C.A."/>
            <person name="van Kan J.A."/>
            <person name="Viaud M."/>
            <person name="Benito E.P."/>
            <person name="Couloux A."/>
            <person name="Coutinho P.M."/>
            <person name="de Vries R.P."/>
            <person name="Dyer P.S."/>
            <person name="Fillinger S."/>
            <person name="Fournier E."/>
            <person name="Gout L."/>
            <person name="Hahn M."/>
            <person name="Kohn L."/>
            <person name="Lapalu N."/>
            <person name="Plummer K.M."/>
            <person name="Pradier J.M."/>
            <person name="Quevillon E."/>
            <person name="Sharon A."/>
            <person name="Simon A."/>
            <person name="ten Have A."/>
            <person name="Tudzynski B."/>
            <person name="Tudzynski P."/>
            <person name="Wincker P."/>
            <person name="Andrew M."/>
            <person name="Anthouard V."/>
            <person name="Beever R.E."/>
            <person name="Beffa R."/>
            <person name="Benoit I."/>
            <person name="Bouzid O."/>
            <person name="Brault B."/>
            <person name="Chen Z."/>
            <person name="Choquer M."/>
            <person name="Collemare J."/>
            <person name="Cotton P."/>
            <person name="Danchin E.G."/>
            <person name="Da Silva C."/>
            <person name="Gautier A."/>
            <person name="Giraud C."/>
            <person name="Giraud T."/>
            <person name="Gonzalez C."/>
            <person name="Grossetete S."/>
            <person name="Guldener U."/>
            <person name="Henrissat B."/>
            <person name="Howlett B.J."/>
            <person name="Kodira C."/>
            <person name="Kretschmer M."/>
            <person name="Lappartient A."/>
            <person name="Leroch M."/>
            <person name="Levis C."/>
            <person name="Mauceli E."/>
            <person name="Neuveglise C."/>
            <person name="Oeser B."/>
            <person name="Pearson M."/>
            <person name="Poulain J."/>
            <person name="Poussereau N."/>
            <person name="Quesneville H."/>
            <person name="Rascle C."/>
            <person name="Schumacher J."/>
            <person name="Segurens B."/>
            <person name="Sexton A."/>
            <person name="Silva E."/>
            <person name="Sirven C."/>
            <person name="Soanes D.M."/>
            <person name="Talbot N.J."/>
            <person name="Templeton M."/>
            <person name="Yandava C."/>
            <person name="Yarden O."/>
            <person name="Zeng Q."/>
            <person name="Rollins J.A."/>
            <person name="Lebrun M.H."/>
            <person name="Dickman M."/>
        </authorList>
    </citation>
    <scope>NUCLEOTIDE SEQUENCE [LARGE SCALE GENOMIC DNA]</scope>
    <source>
        <strain evidence="3">ATCC 18683 / 1980 / Ss-1</strain>
    </source>
</reference>
<keyword evidence="3" id="KW-1185">Reference proteome</keyword>
<dbReference type="InParanoid" id="A7EFX9"/>
<evidence type="ECO:0000313" key="3">
    <source>
        <dbReference type="Proteomes" id="UP000001312"/>
    </source>
</evidence>
<dbReference type="AlphaFoldDB" id="A7EFX9"/>
<dbReference type="RefSeq" id="XP_001594413.1">
    <property type="nucleotide sequence ID" value="XM_001594363.1"/>
</dbReference>
<name>A7EFX9_SCLS1</name>